<organism evidence="1 2">
    <name type="scientific">Gracilibacillus pellucidus</name>
    <dbReference type="NCBI Taxonomy" id="3095368"/>
    <lineage>
        <taxon>Bacteria</taxon>
        <taxon>Bacillati</taxon>
        <taxon>Bacillota</taxon>
        <taxon>Bacilli</taxon>
        <taxon>Bacillales</taxon>
        <taxon>Bacillaceae</taxon>
        <taxon>Gracilibacillus</taxon>
    </lineage>
</organism>
<dbReference type="Proteomes" id="UP001277972">
    <property type="component" value="Unassembled WGS sequence"/>
</dbReference>
<sequence>MSDQIKDRKLLDQTVNAVNDSRKELEDKEFKKYWSTISVPLTFQDGLSKYTKSELEDIRKYLKVKNASGLKKADLIDVLAQQIPHFVEQLALSWDEERFMLLTTIVENGGHMTAPRLSTSQLDYFRRNGLIYTGTNEGEQIVAIPAELAETIQALQTEPKVQEAIKRNTELVKLTKGLLYYYGALTTEQLVKQIGKYASYTPSYTECMSLIADLNMYLDEVRIEEDTLFNSRVMDSEKVLQAHKAKVDVPFYPFDRQQLVLAAESKFIDRNKHYHDLVNYLMTTFDVTKEEADAVASETVFAIRNDQGLNDVMTILSYMFELTDMNIVRPLTDIVLDLMNNTRKWTLKGYTSKELKQIASTNNKRSVTRTVVKVGRNEPCPCGSGKKYKKCCGKSA</sequence>
<proteinExistence type="predicted"/>
<comment type="caution">
    <text evidence="1">The sequence shown here is derived from an EMBL/GenBank/DDBJ whole genome shotgun (WGS) entry which is preliminary data.</text>
</comment>
<protein>
    <submittedName>
        <fullName evidence="1">SEC-C metal-binding domain-containing protein</fullName>
    </submittedName>
</protein>
<gene>
    <name evidence="1" type="ORF">SH601_00315</name>
</gene>
<evidence type="ECO:0000313" key="1">
    <source>
        <dbReference type="EMBL" id="MDX8044416.1"/>
    </source>
</evidence>
<accession>A0ACC6M0I9</accession>
<reference evidence="1" key="1">
    <citation type="submission" date="2023-11" db="EMBL/GenBank/DDBJ databases">
        <title>Gracilibacillus pellucida a moderately halophilic bacterium isolated from saline soil in Xinjiang province.</title>
        <authorList>
            <person name="Zhang Z."/>
            <person name="Tan F."/>
            <person name="Wang Y."/>
            <person name="Xia M."/>
        </authorList>
    </citation>
    <scope>NUCLEOTIDE SEQUENCE</scope>
    <source>
        <strain evidence="1">S3-1-1</strain>
    </source>
</reference>
<evidence type="ECO:0000313" key="2">
    <source>
        <dbReference type="Proteomes" id="UP001277972"/>
    </source>
</evidence>
<keyword evidence="2" id="KW-1185">Reference proteome</keyword>
<dbReference type="EMBL" id="JAWZSR010000001">
    <property type="protein sequence ID" value="MDX8044416.1"/>
    <property type="molecule type" value="Genomic_DNA"/>
</dbReference>
<name>A0ACC6M0I9_9BACI</name>